<dbReference type="RefSeq" id="WP_377854457.1">
    <property type="nucleotide sequence ID" value="NZ_JBHLZU010000018.1"/>
</dbReference>
<feature type="transmembrane region" description="Helical" evidence="1">
    <location>
        <begin position="20"/>
        <end position="39"/>
    </location>
</feature>
<dbReference type="Proteomes" id="UP001589693">
    <property type="component" value="Unassembled WGS sequence"/>
</dbReference>
<sequence length="270" mass="28943">MSSILADFATDVVVAKDTTRIALSVIGGLVLVSGVGWLLQRRTAMRSLARARVEEVVPSTGGKRTATLRLLAGPRDGERIELAPTRLAVEVGDEILVHPCRQHPSALRLTTTPRTVMPGALVGYGVLLLVAAWLAPAHATAGLVELAPLVFPLFSALLGVAGLGVLVGALRFARASRKVGGMIVANRSRAGESGYEPQVEYEIDGRVRRSWTGTRRQSSFGVGKRVCVYVDPRAPAIGTLYTVWTWIFPVTLLVLGLVGLTTGVAFLRWW</sequence>
<keyword evidence="1" id="KW-0472">Membrane</keyword>
<reference evidence="2 3" key="1">
    <citation type="submission" date="2024-09" db="EMBL/GenBank/DDBJ databases">
        <authorList>
            <person name="Sun Q."/>
            <person name="Mori K."/>
        </authorList>
    </citation>
    <scope>NUCLEOTIDE SEQUENCE [LARGE SCALE GENOMIC DNA]</scope>
    <source>
        <strain evidence="2 3">TBRC 7907</strain>
    </source>
</reference>
<evidence type="ECO:0000256" key="1">
    <source>
        <dbReference type="SAM" id="Phobius"/>
    </source>
</evidence>
<feature type="transmembrane region" description="Helical" evidence="1">
    <location>
        <begin position="116"/>
        <end position="137"/>
    </location>
</feature>
<accession>A0ABV6A1J1</accession>
<keyword evidence="1" id="KW-0812">Transmembrane</keyword>
<keyword evidence="1" id="KW-1133">Transmembrane helix</keyword>
<keyword evidence="3" id="KW-1185">Reference proteome</keyword>
<protein>
    <submittedName>
        <fullName evidence="2">DUF3592 domain-containing protein</fullName>
    </submittedName>
</protein>
<comment type="caution">
    <text evidence="2">The sequence shown here is derived from an EMBL/GenBank/DDBJ whole genome shotgun (WGS) entry which is preliminary data.</text>
</comment>
<evidence type="ECO:0000313" key="3">
    <source>
        <dbReference type="Proteomes" id="UP001589693"/>
    </source>
</evidence>
<feature type="transmembrane region" description="Helical" evidence="1">
    <location>
        <begin position="149"/>
        <end position="173"/>
    </location>
</feature>
<feature type="transmembrane region" description="Helical" evidence="1">
    <location>
        <begin position="243"/>
        <end position="267"/>
    </location>
</feature>
<proteinExistence type="predicted"/>
<dbReference type="EMBL" id="JBHLZU010000018">
    <property type="protein sequence ID" value="MFB9906328.1"/>
    <property type="molecule type" value="Genomic_DNA"/>
</dbReference>
<organism evidence="2 3">
    <name type="scientific">Allokutzneria oryzae</name>
    <dbReference type="NCBI Taxonomy" id="1378989"/>
    <lineage>
        <taxon>Bacteria</taxon>
        <taxon>Bacillati</taxon>
        <taxon>Actinomycetota</taxon>
        <taxon>Actinomycetes</taxon>
        <taxon>Pseudonocardiales</taxon>
        <taxon>Pseudonocardiaceae</taxon>
        <taxon>Allokutzneria</taxon>
    </lineage>
</organism>
<gene>
    <name evidence="2" type="ORF">ACFFQA_20515</name>
</gene>
<evidence type="ECO:0000313" key="2">
    <source>
        <dbReference type="EMBL" id="MFB9906328.1"/>
    </source>
</evidence>
<name>A0ABV6A1J1_9PSEU</name>